<sequence>MFSMRIISLAVVLLGSLAVNAAPMPAVKANHVHPGSVFVAKPVHFDPPHPGHSASTGARNHPVIALGHPDHDGWVPVAAVSHNHPAHMGETHEAHHYDGHTHADGHGSFSAGSHIAVQKPTHVHIDDLHHVSADSNLPARLHPTDTNNLVNAVHQSSGNPISTNPRIVTPPPTTPPWRKGN</sequence>
<dbReference type="STRING" id="945553.A0A0D2Q5R1"/>
<dbReference type="EMBL" id="KN817526">
    <property type="protein sequence ID" value="KJA26915.1"/>
    <property type="molecule type" value="Genomic_DNA"/>
</dbReference>
<proteinExistence type="predicted"/>
<dbReference type="OrthoDB" id="3095139at2759"/>
<accession>A0A0D2Q5R1</accession>
<feature type="signal peptide" evidence="2">
    <location>
        <begin position="1"/>
        <end position="21"/>
    </location>
</feature>
<protein>
    <submittedName>
        <fullName evidence="3">Uncharacterized protein</fullName>
    </submittedName>
</protein>
<gene>
    <name evidence="3" type="ORF">HYPSUDRAFT_213031</name>
</gene>
<feature type="compositionally biased region" description="Polar residues" evidence="1">
    <location>
        <begin position="154"/>
        <end position="166"/>
    </location>
</feature>
<dbReference type="Proteomes" id="UP000054270">
    <property type="component" value="Unassembled WGS sequence"/>
</dbReference>
<evidence type="ECO:0000313" key="4">
    <source>
        <dbReference type="Proteomes" id="UP000054270"/>
    </source>
</evidence>
<feature type="region of interest" description="Disordered" evidence="1">
    <location>
        <begin position="154"/>
        <end position="181"/>
    </location>
</feature>
<keyword evidence="2" id="KW-0732">Signal</keyword>
<name>A0A0D2Q5R1_HYPSF</name>
<evidence type="ECO:0000256" key="2">
    <source>
        <dbReference type="SAM" id="SignalP"/>
    </source>
</evidence>
<feature type="chain" id="PRO_5002249507" evidence="2">
    <location>
        <begin position="22"/>
        <end position="181"/>
    </location>
</feature>
<evidence type="ECO:0000256" key="1">
    <source>
        <dbReference type="SAM" id="MobiDB-lite"/>
    </source>
</evidence>
<reference evidence="4" key="1">
    <citation type="submission" date="2014-04" db="EMBL/GenBank/DDBJ databases">
        <title>Evolutionary Origins and Diversification of the Mycorrhizal Mutualists.</title>
        <authorList>
            <consortium name="DOE Joint Genome Institute"/>
            <consortium name="Mycorrhizal Genomics Consortium"/>
            <person name="Kohler A."/>
            <person name="Kuo A."/>
            <person name="Nagy L.G."/>
            <person name="Floudas D."/>
            <person name="Copeland A."/>
            <person name="Barry K.W."/>
            <person name="Cichocki N."/>
            <person name="Veneault-Fourrey C."/>
            <person name="LaButti K."/>
            <person name="Lindquist E.A."/>
            <person name="Lipzen A."/>
            <person name="Lundell T."/>
            <person name="Morin E."/>
            <person name="Murat C."/>
            <person name="Riley R."/>
            <person name="Ohm R."/>
            <person name="Sun H."/>
            <person name="Tunlid A."/>
            <person name="Henrissat B."/>
            <person name="Grigoriev I.V."/>
            <person name="Hibbett D.S."/>
            <person name="Martin F."/>
        </authorList>
    </citation>
    <scope>NUCLEOTIDE SEQUENCE [LARGE SCALE GENOMIC DNA]</scope>
    <source>
        <strain evidence="4">FD-334 SS-4</strain>
    </source>
</reference>
<evidence type="ECO:0000313" key="3">
    <source>
        <dbReference type="EMBL" id="KJA26915.1"/>
    </source>
</evidence>
<keyword evidence="4" id="KW-1185">Reference proteome</keyword>
<dbReference type="AlphaFoldDB" id="A0A0D2Q5R1"/>
<organism evidence="3 4">
    <name type="scientific">Hypholoma sublateritium (strain FD-334 SS-4)</name>
    <dbReference type="NCBI Taxonomy" id="945553"/>
    <lineage>
        <taxon>Eukaryota</taxon>
        <taxon>Fungi</taxon>
        <taxon>Dikarya</taxon>
        <taxon>Basidiomycota</taxon>
        <taxon>Agaricomycotina</taxon>
        <taxon>Agaricomycetes</taxon>
        <taxon>Agaricomycetidae</taxon>
        <taxon>Agaricales</taxon>
        <taxon>Agaricineae</taxon>
        <taxon>Strophariaceae</taxon>
        <taxon>Hypholoma</taxon>
    </lineage>
</organism>